<evidence type="ECO:0000256" key="3">
    <source>
        <dbReference type="SAM" id="MobiDB-lite"/>
    </source>
</evidence>
<evidence type="ECO:0000256" key="2">
    <source>
        <dbReference type="RuleBase" id="RU363019"/>
    </source>
</evidence>
<dbReference type="EMBL" id="FNBE01000003">
    <property type="protein sequence ID" value="SDF11656.1"/>
    <property type="molecule type" value="Genomic_DNA"/>
</dbReference>
<dbReference type="PROSITE" id="PS50072">
    <property type="entry name" value="CSA_PPIASE_2"/>
    <property type="match status" value="1"/>
</dbReference>
<comment type="function">
    <text evidence="1 2">PPIases accelerate the folding of proteins. It catalyzes the cis-trans isomerization of proline imidic peptide bonds in oligopeptides.</text>
</comment>
<comment type="catalytic activity">
    <reaction evidence="2">
        <text>[protein]-peptidylproline (omega=180) = [protein]-peptidylproline (omega=0)</text>
        <dbReference type="Rhea" id="RHEA:16237"/>
        <dbReference type="Rhea" id="RHEA-COMP:10747"/>
        <dbReference type="Rhea" id="RHEA-COMP:10748"/>
        <dbReference type="ChEBI" id="CHEBI:83833"/>
        <dbReference type="ChEBI" id="CHEBI:83834"/>
        <dbReference type="EC" id="5.2.1.8"/>
    </reaction>
</comment>
<dbReference type="PRINTS" id="PR00153">
    <property type="entry name" value="CSAPPISMRASE"/>
</dbReference>
<feature type="transmembrane region" description="Helical" evidence="4">
    <location>
        <begin position="32"/>
        <end position="56"/>
    </location>
</feature>
<dbReference type="PANTHER" id="PTHR45625">
    <property type="entry name" value="PEPTIDYL-PROLYL CIS-TRANS ISOMERASE-RELATED"/>
    <property type="match status" value="1"/>
</dbReference>
<keyword evidence="2" id="KW-0697">Rotamase</keyword>
<dbReference type="InterPro" id="IPR002130">
    <property type="entry name" value="Cyclophilin-type_PPIase_dom"/>
</dbReference>
<comment type="similarity">
    <text evidence="2">Belongs to the cyclophilin-type PPIase family.</text>
</comment>
<dbReference type="Pfam" id="PF00160">
    <property type="entry name" value="Pro_isomerase"/>
    <property type="match status" value="1"/>
</dbReference>
<dbReference type="EC" id="5.2.1.8" evidence="2"/>
<sequence>MATNQMRREAAKRKLANQQKHREERARRQKRVAVLSSAGAVVVVVVAVVLLVTAPWKSDTSAAPPPAAAPTDAAQNVPTENAPVPVRPTPLPAAVDCAYPAGEQAAKPATPPAQTTGVSAQGTVAAALTTSAGPIGLTLDRALAPCTVNSFVSLAQQGYFDGTTCHRLTTAPGLQVLQCGDPSGSGSGGPGYSFADETFPEITYGRGLLAMANAGPNTNGSQFFMIYGNAQLDPNYTVFGTIDAPGLQTLDTVAAGGTTSGSGDGAPATPVTIETATVS</sequence>
<evidence type="ECO:0000259" key="5">
    <source>
        <dbReference type="PROSITE" id="PS50072"/>
    </source>
</evidence>
<keyword evidence="7" id="KW-1185">Reference proteome</keyword>
<keyword evidence="4" id="KW-0812">Transmembrane</keyword>
<dbReference type="AlphaFoldDB" id="A0A1G7IGK4"/>
<protein>
    <recommendedName>
        <fullName evidence="2">Peptidyl-prolyl cis-trans isomerase</fullName>
        <shortName evidence="2">PPIase</shortName>
        <ecNumber evidence="2">5.2.1.8</ecNumber>
    </recommendedName>
</protein>
<accession>A0A1G7IGK4</accession>
<evidence type="ECO:0000256" key="1">
    <source>
        <dbReference type="ARBA" id="ARBA00002388"/>
    </source>
</evidence>
<evidence type="ECO:0000313" key="7">
    <source>
        <dbReference type="Proteomes" id="UP000198967"/>
    </source>
</evidence>
<evidence type="ECO:0000256" key="4">
    <source>
        <dbReference type="SAM" id="Phobius"/>
    </source>
</evidence>
<keyword evidence="2 6" id="KW-0413">Isomerase</keyword>
<dbReference type="InterPro" id="IPR029000">
    <property type="entry name" value="Cyclophilin-like_dom_sf"/>
</dbReference>
<feature type="region of interest" description="Disordered" evidence="3">
    <location>
        <begin position="258"/>
        <end position="279"/>
    </location>
</feature>
<reference evidence="6 7" key="1">
    <citation type="submission" date="2016-10" db="EMBL/GenBank/DDBJ databases">
        <authorList>
            <person name="de Groot N.N."/>
        </authorList>
    </citation>
    <scope>NUCLEOTIDE SEQUENCE [LARGE SCALE GENOMIC DNA]</scope>
    <source>
        <strain evidence="6 7">CGMCC 4.3143</strain>
    </source>
</reference>
<dbReference type="Proteomes" id="UP000198967">
    <property type="component" value="Unassembled WGS sequence"/>
</dbReference>
<dbReference type="SUPFAM" id="SSF50891">
    <property type="entry name" value="Cyclophilin-like"/>
    <property type="match status" value="1"/>
</dbReference>
<feature type="region of interest" description="Disordered" evidence="3">
    <location>
        <begin position="1"/>
        <end position="29"/>
    </location>
</feature>
<keyword evidence="4" id="KW-0472">Membrane</keyword>
<dbReference type="PANTHER" id="PTHR45625:SF3">
    <property type="entry name" value="PEPTIDYL-PROLYL CIS-TRANS ISOMERASE B-RELATED"/>
    <property type="match status" value="1"/>
</dbReference>
<evidence type="ECO:0000313" key="6">
    <source>
        <dbReference type="EMBL" id="SDF11656.1"/>
    </source>
</evidence>
<feature type="domain" description="PPIase cyclophilin-type" evidence="5">
    <location>
        <begin position="130"/>
        <end position="278"/>
    </location>
</feature>
<proteinExistence type="inferred from homology"/>
<dbReference type="OrthoDB" id="5507614at2"/>
<feature type="region of interest" description="Disordered" evidence="3">
    <location>
        <begin position="58"/>
        <end position="88"/>
    </location>
</feature>
<name>A0A1G7IGK4_PSEOR</name>
<dbReference type="Gene3D" id="2.40.100.10">
    <property type="entry name" value="Cyclophilin-like"/>
    <property type="match status" value="1"/>
</dbReference>
<dbReference type="InterPro" id="IPR044666">
    <property type="entry name" value="Cyclophilin_A-like"/>
</dbReference>
<keyword evidence="4" id="KW-1133">Transmembrane helix</keyword>
<organism evidence="6 7">
    <name type="scientific">Pseudonocardia oroxyli</name>
    <dbReference type="NCBI Taxonomy" id="366584"/>
    <lineage>
        <taxon>Bacteria</taxon>
        <taxon>Bacillati</taxon>
        <taxon>Actinomycetota</taxon>
        <taxon>Actinomycetes</taxon>
        <taxon>Pseudonocardiales</taxon>
        <taxon>Pseudonocardiaceae</taxon>
        <taxon>Pseudonocardia</taxon>
    </lineage>
</organism>
<dbReference type="CDD" id="cd00317">
    <property type="entry name" value="cyclophilin"/>
    <property type="match status" value="1"/>
</dbReference>
<dbReference type="RefSeq" id="WP_093078210.1">
    <property type="nucleotide sequence ID" value="NZ_FNBE01000003.1"/>
</dbReference>
<dbReference type="STRING" id="366584.SAMN05216377_103295"/>
<dbReference type="GO" id="GO:0003755">
    <property type="term" value="F:peptidyl-prolyl cis-trans isomerase activity"/>
    <property type="evidence" value="ECO:0007669"/>
    <property type="project" value="UniProtKB-UniRule"/>
</dbReference>
<gene>
    <name evidence="6" type="ORF">SAMN05216377_103295</name>
</gene>